<dbReference type="KEGG" id="psl:Psta_1405"/>
<dbReference type="EMBL" id="CP001848">
    <property type="protein sequence ID" value="ADB16081.1"/>
    <property type="molecule type" value="Genomic_DNA"/>
</dbReference>
<evidence type="ECO:0000313" key="3">
    <source>
        <dbReference type="Proteomes" id="UP000001887"/>
    </source>
</evidence>
<feature type="signal peptide" evidence="1">
    <location>
        <begin position="1"/>
        <end position="20"/>
    </location>
</feature>
<keyword evidence="3" id="KW-1185">Reference proteome</keyword>
<accession>D2QWX7</accession>
<dbReference type="OrthoDB" id="215020at2"/>
<dbReference type="HOGENOM" id="CLU_1523790_0_0_0"/>
<name>D2QWX7_PIRSD</name>
<gene>
    <name evidence="2" type="ordered locus">Psta_1405</name>
</gene>
<feature type="chain" id="PRO_5003035826" description="Lipoprotein" evidence="1">
    <location>
        <begin position="21"/>
        <end position="176"/>
    </location>
</feature>
<dbReference type="AlphaFoldDB" id="D2QWX7"/>
<evidence type="ECO:0000256" key="1">
    <source>
        <dbReference type="SAM" id="SignalP"/>
    </source>
</evidence>
<keyword evidence="1" id="KW-0732">Signal</keyword>
<organism evidence="2 3">
    <name type="scientific">Pirellula staleyi (strain ATCC 27377 / DSM 6068 / ICPB 4128)</name>
    <name type="common">Pirella staleyi</name>
    <dbReference type="NCBI Taxonomy" id="530564"/>
    <lineage>
        <taxon>Bacteria</taxon>
        <taxon>Pseudomonadati</taxon>
        <taxon>Planctomycetota</taxon>
        <taxon>Planctomycetia</taxon>
        <taxon>Pirellulales</taxon>
        <taxon>Pirellulaceae</taxon>
        <taxon>Pirellula</taxon>
    </lineage>
</organism>
<sequence precursor="true">MKRRAFFTMLLAATAALGCAHGKTNKRGYRGPAHDRPFPAGQVTDSFWETQETNAEAADFIFYDHEFRGQTAELAPGAKRHLEEVAMRLEHVPFPVVIEVSQHHAKPMLDQARRRTIVEQLARMGVLNAEERVVVANAFPEGYTAIEAESAYFNTLGGAFGGGAGRRFGGTGGSYR</sequence>
<reference evidence="2 3" key="1">
    <citation type="journal article" date="2009" name="Stand. Genomic Sci.">
        <title>Complete genome sequence of Pirellula staleyi type strain (ATCC 27377).</title>
        <authorList>
            <person name="Clum A."/>
            <person name="Tindall B.J."/>
            <person name="Sikorski J."/>
            <person name="Ivanova N."/>
            <person name="Mavrommatis K."/>
            <person name="Lucas S."/>
            <person name="Glavina del Rio T."/>
            <person name="Nolan M."/>
            <person name="Chen F."/>
            <person name="Tice H."/>
            <person name="Pitluck S."/>
            <person name="Cheng J.F."/>
            <person name="Chertkov O."/>
            <person name="Brettin T."/>
            <person name="Han C."/>
            <person name="Detter J.C."/>
            <person name="Kuske C."/>
            <person name="Bruce D."/>
            <person name="Goodwin L."/>
            <person name="Ovchinikova G."/>
            <person name="Pati A."/>
            <person name="Mikhailova N."/>
            <person name="Chen A."/>
            <person name="Palaniappan K."/>
            <person name="Land M."/>
            <person name="Hauser L."/>
            <person name="Chang Y.J."/>
            <person name="Jeffries C.D."/>
            <person name="Chain P."/>
            <person name="Rohde M."/>
            <person name="Goker M."/>
            <person name="Bristow J."/>
            <person name="Eisen J.A."/>
            <person name="Markowitz V."/>
            <person name="Hugenholtz P."/>
            <person name="Kyrpides N.C."/>
            <person name="Klenk H.P."/>
            <person name="Lapidus A."/>
        </authorList>
    </citation>
    <scope>NUCLEOTIDE SEQUENCE [LARGE SCALE GENOMIC DNA]</scope>
    <source>
        <strain evidence="3">ATCC 27377 / DSM 6068 / ICPB 4128</strain>
    </source>
</reference>
<dbReference type="PROSITE" id="PS51257">
    <property type="entry name" value="PROKAR_LIPOPROTEIN"/>
    <property type="match status" value="1"/>
</dbReference>
<evidence type="ECO:0000313" key="2">
    <source>
        <dbReference type="EMBL" id="ADB16081.1"/>
    </source>
</evidence>
<dbReference type="eggNOG" id="ENOG503310U">
    <property type="taxonomic scope" value="Bacteria"/>
</dbReference>
<proteinExistence type="predicted"/>
<evidence type="ECO:0008006" key="4">
    <source>
        <dbReference type="Google" id="ProtNLM"/>
    </source>
</evidence>
<protein>
    <recommendedName>
        <fullName evidence="4">Lipoprotein</fullName>
    </recommendedName>
</protein>
<dbReference type="Proteomes" id="UP000001887">
    <property type="component" value="Chromosome"/>
</dbReference>